<feature type="region of interest" description="Disordered" evidence="2">
    <location>
        <begin position="1"/>
        <end position="29"/>
    </location>
</feature>
<organism evidence="3 4">
    <name type="scientific">Rhodotorula paludigena</name>
    <dbReference type="NCBI Taxonomy" id="86838"/>
    <lineage>
        <taxon>Eukaryota</taxon>
        <taxon>Fungi</taxon>
        <taxon>Dikarya</taxon>
        <taxon>Basidiomycota</taxon>
        <taxon>Pucciniomycotina</taxon>
        <taxon>Microbotryomycetes</taxon>
        <taxon>Sporidiobolales</taxon>
        <taxon>Sporidiobolaceae</taxon>
        <taxon>Rhodotorula</taxon>
    </lineage>
</organism>
<feature type="region of interest" description="Disordered" evidence="2">
    <location>
        <begin position="628"/>
        <end position="672"/>
    </location>
</feature>
<dbReference type="Proteomes" id="UP001342314">
    <property type="component" value="Unassembled WGS sequence"/>
</dbReference>
<dbReference type="PANTHER" id="PTHR18956">
    <property type="entry name" value="HYALURONAN MEDIATED MOTILITY RECEPTOR"/>
    <property type="match status" value="1"/>
</dbReference>
<keyword evidence="4" id="KW-1185">Reference proteome</keyword>
<feature type="compositionally biased region" description="Low complexity" evidence="2">
    <location>
        <begin position="717"/>
        <end position="733"/>
    </location>
</feature>
<sequence>MQFPKAKRFTDRPPDSIPPPGAYDPHSPQQLYKKGAMLERASRFGADHDPNKPDTFGLYTEAADKENAKPRARTTSALATGSSLDRERHKQQLEDLRARLTASHEKDLAKLRAKVDKLEEARTEWRKERDEGAKERETLKSENRHLTSKLSRSTALTAKYESTLPSLQAKLATLTSQHTASLAKKDAELASLTTERDALLVRAQAAEDERDDWARIARRERLGREEQASLASAAVRSARDEASLARVEELAAARLRNVRLSRALEDRKAVVASLGEYARDLEERLARADDERTEAESREWAIREAWRAERELVVGPARDEKEWRQRARADAREVAALRDEVERGEREQDVEREWDGVRAEWEKRREKAWAHERKALLRDYEVVEGELDVAVNDEIPRLEALLAASEASLSSTHDDLATSSAQITALESDLAALEQRRADEAEQFEGEIEEQKRLVADAKRDVERERAEKRRVVGILAQTRASEGALKEEVESLNNEITTLTPLLAANDALQNTIDHLARLNAASEAEAQELIAQNSELVGHGNQNQKIRHVAMIREELAESRKKHLATLSSLAAANQRVAALEDELNSYRAVSAPSAPAFSLAASTLAPSGPAPVVRSRVSRPQVADALGASAPPSAPPPRATAAPLAAPPPPPQLVVHPAHDTPANSGAPLFSRSAAAASTTALSRSAALRPEDDAPLLPPTLAKSQPAQPSPALAGAGRRYGTVGAAAAAAGRKRRQSTSVKMEGPMTVSELFE</sequence>
<keyword evidence="1" id="KW-0175">Coiled coil</keyword>
<dbReference type="EMBL" id="BQKY01000007">
    <property type="protein sequence ID" value="GJN90948.1"/>
    <property type="molecule type" value="Genomic_DNA"/>
</dbReference>
<feature type="coiled-coil region" evidence="1">
    <location>
        <begin position="271"/>
        <end position="298"/>
    </location>
</feature>
<protein>
    <submittedName>
        <fullName evidence="3">Uncharacterized protein</fullName>
    </submittedName>
</protein>
<feature type="compositionally biased region" description="Basic and acidic residues" evidence="2">
    <location>
        <begin position="125"/>
        <end position="145"/>
    </location>
</feature>
<name>A0AAV5GL63_9BASI</name>
<proteinExistence type="predicted"/>
<evidence type="ECO:0000256" key="2">
    <source>
        <dbReference type="SAM" id="MobiDB-lite"/>
    </source>
</evidence>
<gene>
    <name evidence="3" type="ORF">Rhopal_003962-T1</name>
</gene>
<dbReference type="InterPro" id="IPR026203">
    <property type="entry name" value="IHABP"/>
</dbReference>
<dbReference type="PANTHER" id="PTHR18956:SF6">
    <property type="entry name" value="HYALURONAN MEDIATED MOTILITY RECEPTOR"/>
    <property type="match status" value="1"/>
</dbReference>
<reference evidence="3 4" key="1">
    <citation type="submission" date="2021-12" db="EMBL/GenBank/DDBJ databases">
        <title>High titer production of polyol ester of fatty acids by Rhodotorula paludigena BS15 towards product separation-free biomass refinery.</title>
        <authorList>
            <person name="Mano J."/>
            <person name="Ono H."/>
            <person name="Tanaka T."/>
            <person name="Naito K."/>
            <person name="Sushida H."/>
            <person name="Ike M."/>
            <person name="Tokuyasu K."/>
            <person name="Kitaoka M."/>
        </authorList>
    </citation>
    <scope>NUCLEOTIDE SEQUENCE [LARGE SCALE GENOMIC DNA]</scope>
    <source>
        <strain evidence="3 4">BS15</strain>
    </source>
</reference>
<dbReference type="GO" id="GO:0005540">
    <property type="term" value="F:hyaluronic acid binding"/>
    <property type="evidence" value="ECO:0007669"/>
    <property type="project" value="InterPro"/>
</dbReference>
<feature type="region of interest" description="Disordered" evidence="2">
    <location>
        <begin position="62"/>
        <end position="88"/>
    </location>
</feature>
<accession>A0AAV5GL63</accession>
<feature type="coiled-coil region" evidence="1">
    <location>
        <begin position="416"/>
        <end position="534"/>
    </location>
</feature>
<evidence type="ECO:0000313" key="3">
    <source>
        <dbReference type="EMBL" id="GJN90948.1"/>
    </source>
</evidence>
<comment type="caution">
    <text evidence="3">The sequence shown here is derived from an EMBL/GenBank/DDBJ whole genome shotgun (WGS) entry which is preliminary data.</text>
</comment>
<feature type="region of interest" description="Disordered" evidence="2">
    <location>
        <begin position="125"/>
        <end position="150"/>
    </location>
</feature>
<evidence type="ECO:0000256" key="1">
    <source>
        <dbReference type="SAM" id="Coils"/>
    </source>
</evidence>
<dbReference type="AlphaFoldDB" id="A0AAV5GL63"/>
<evidence type="ECO:0000313" key="4">
    <source>
        <dbReference type="Proteomes" id="UP001342314"/>
    </source>
</evidence>
<feature type="region of interest" description="Disordered" evidence="2">
    <location>
        <begin position="684"/>
        <end position="756"/>
    </location>
</feature>
<feature type="compositionally biased region" description="Polar residues" evidence="2">
    <location>
        <begin position="73"/>
        <end position="83"/>
    </location>
</feature>